<dbReference type="NCBIfam" id="TIGR04223">
    <property type="entry name" value="quorum_AgrD"/>
    <property type="match status" value="1"/>
</dbReference>
<dbReference type="EMBL" id="JAXUIA010000006">
    <property type="protein sequence ID" value="MEA0976883.1"/>
    <property type="molecule type" value="Genomic_DNA"/>
</dbReference>
<evidence type="ECO:0000256" key="1">
    <source>
        <dbReference type="SAM" id="Phobius"/>
    </source>
</evidence>
<keyword evidence="1" id="KW-1133">Transmembrane helix</keyword>
<dbReference type="Proteomes" id="UP001289615">
    <property type="component" value="Unassembled WGS sequence"/>
</dbReference>
<gene>
    <name evidence="3" type="ORF">OU989_15960</name>
    <name evidence="2" type="ORF">U6C28_11300</name>
</gene>
<feature type="transmembrane region" description="Helical" evidence="1">
    <location>
        <begin position="12"/>
        <end position="33"/>
    </location>
</feature>
<dbReference type="EMBL" id="CP113527">
    <property type="protein sequence ID" value="WDV05784.1"/>
    <property type="molecule type" value="Genomic_DNA"/>
</dbReference>
<evidence type="ECO:0000313" key="2">
    <source>
        <dbReference type="EMBL" id="MEA0976883.1"/>
    </source>
</evidence>
<keyword evidence="5" id="KW-1185">Reference proteome</keyword>
<dbReference type="KEGG" id="liu:OU989_15960"/>
<reference evidence="2 5" key="2">
    <citation type="submission" date="2023-12" db="EMBL/GenBank/DDBJ databases">
        <title>Genome comparison identifies genes involved in endophytic behavior of Lysinibacillus irui and provides insights into its role as a plant-growth promoting bacterium.</title>
        <authorList>
            <person name="Hilario S."/>
            <person name="Matos I."/>
            <person name="Goncalves M.F.M."/>
            <person name="Pardo C.A."/>
            <person name="Santos M.J."/>
        </authorList>
    </citation>
    <scope>NUCLEOTIDE SEQUENCE [LARGE SCALE GENOMIC DNA]</scope>
    <source>
        <strain evidence="2 5">B3</strain>
    </source>
</reference>
<evidence type="ECO:0000313" key="3">
    <source>
        <dbReference type="EMBL" id="WDV05784.1"/>
    </source>
</evidence>
<keyword evidence="1" id="KW-0472">Membrane</keyword>
<dbReference type="RefSeq" id="WP_274793990.1">
    <property type="nucleotide sequence ID" value="NZ_CP113527.1"/>
</dbReference>
<protein>
    <submittedName>
        <fullName evidence="3">Cyclic lactone autoinducer peptide</fullName>
    </submittedName>
</protein>
<dbReference type="Proteomes" id="UP001219585">
    <property type="component" value="Chromosome"/>
</dbReference>
<accession>A0AAJ5US91</accession>
<proteinExistence type="predicted"/>
<dbReference type="InterPro" id="IPR009229">
    <property type="entry name" value="AgrD"/>
</dbReference>
<sequence length="43" mass="5004">MKKIQRMFTEGLINLFIGVGALSVENFCLLYNFEPEIPEELKK</sequence>
<keyword evidence="1" id="KW-0812">Transmembrane</keyword>
<dbReference type="AlphaFoldDB" id="A0AAJ5US91"/>
<reference evidence="3" key="1">
    <citation type="submission" date="2022-11" db="EMBL/GenBank/DDBJ databases">
        <title>Lysinibacillus irui.</title>
        <authorList>
            <person name="Akintayo S.O."/>
        </authorList>
    </citation>
    <scope>NUCLEOTIDE SEQUENCE</scope>
    <source>
        <strain evidence="3">IRB4-01</strain>
    </source>
</reference>
<organism evidence="3 4">
    <name type="scientific">Lysinibacillus irui</name>
    <dbReference type="NCBI Taxonomy" id="2998077"/>
    <lineage>
        <taxon>Bacteria</taxon>
        <taxon>Bacillati</taxon>
        <taxon>Bacillota</taxon>
        <taxon>Bacilli</taxon>
        <taxon>Bacillales</taxon>
        <taxon>Bacillaceae</taxon>
        <taxon>Lysinibacillus</taxon>
    </lineage>
</organism>
<evidence type="ECO:0000313" key="4">
    <source>
        <dbReference type="Proteomes" id="UP001219585"/>
    </source>
</evidence>
<name>A0AAJ5US91_9BACI</name>
<evidence type="ECO:0000313" key="5">
    <source>
        <dbReference type="Proteomes" id="UP001289615"/>
    </source>
</evidence>